<proteinExistence type="inferred from homology"/>
<dbReference type="PROSITE" id="PS01135">
    <property type="entry name" value="FTSZ_2"/>
    <property type="match status" value="1"/>
</dbReference>
<dbReference type="AlphaFoldDB" id="A0A9D1PAN1"/>
<evidence type="ECO:0000259" key="13">
    <source>
        <dbReference type="SMART" id="SM00865"/>
    </source>
</evidence>
<dbReference type="InterPro" id="IPR024757">
    <property type="entry name" value="FtsZ_C"/>
</dbReference>
<feature type="binding site" evidence="8">
    <location>
        <position position="139"/>
    </location>
    <ligand>
        <name>GTP</name>
        <dbReference type="ChEBI" id="CHEBI:37565"/>
    </ligand>
</feature>
<dbReference type="InterPro" id="IPR003008">
    <property type="entry name" value="Tubulin_FtsZ_GTPase"/>
</dbReference>
<feature type="binding site" evidence="8">
    <location>
        <begin position="21"/>
        <end position="25"/>
    </location>
    <ligand>
        <name>GTP</name>
        <dbReference type="ChEBI" id="CHEBI:37565"/>
    </ligand>
</feature>
<feature type="compositionally biased region" description="Low complexity" evidence="11">
    <location>
        <begin position="323"/>
        <end position="333"/>
    </location>
</feature>
<dbReference type="SUPFAM" id="SSF52490">
    <property type="entry name" value="Tubulin nucleotide-binding domain-like"/>
    <property type="match status" value="1"/>
</dbReference>
<feature type="binding site" evidence="8">
    <location>
        <begin position="108"/>
        <end position="110"/>
    </location>
    <ligand>
        <name>GTP</name>
        <dbReference type="ChEBI" id="CHEBI:37565"/>
    </ligand>
</feature>
<reference evidence="14" key="2">
    <citation type="journal article" date="2021" name="PeerJ">
        <title>Extensive microbial diversity within the chicken gut microbiome revealed by metagenomics and culture.</title>
        <authorList>
            <person name="Gilroy R."/>
            <person name="Ravi A."/>
            <person name="Getino M."/>
            <person name="Pursley I."/>
            <person name="Horton D.L."/>
            <person name="Alikhan N.F."/>
            <person name="Baker D."/>
            <person name="Gharbi K."/>
            <person name="Hall N."/>
            <person name="Watson M."/>
            <person name="Adriaenssens E.M."/>
            <person name="Foster-Nyarko E."/>
            <person name="Jarju S."/>
            <person name="Secka A."/>
            <person name="Antonio M."/>
            <person name="Oren A."/>
            <person name="Chaudhuri R.R."/>
            <person name="La Ragione R."/>
            <person name="Hildebrand F."/>
            <person name="Pallen M.J."/>
        </authorList>
    </citation>
    <scope>NUCLEOTIDE SEQUENCE</scope>
    <source>
        <strain evidence="14">CHK183-6373</strain>
    </source>
</reference>
<gene>
    <name evidence="8 14" type="primary">ftsZ</name>
    <name evidence="14" type="ORF">IAA64_11670</name>
</gene>
<keyword evidence="3 8" id="KW-0132">Cell division</keyword>
<keyword evidence="7 8" id="KW-0131">Cell cycle</keyword>
<dbReference type="GO" id="GO:0051258">
    <property type="term" value="P:protein polymerization"/>
    <property type="evidence" value="ECO:0007669"/>
    <property type="project" value="UniProtKB-UniRule"/>
</dbReference>
<dbReference type="FunFam" id="3.40.50.1440:FF:000023">
    <property type="entry name" value="Cell division protein FtsZ"/>
    <property type="match status" value="1"/>
</dbReference>
<evidence type="ECO:0000256" key="10">
    <source>
        <dbReference type="RuleBase" id="RU000631"/>
    </source>
</evidence>
<evidence type="ECO:0000313" key="14">
    <source>
        <dbReference type="EMBL" id="HIV28624.1"/>
    </source>
</evidence>
<dbReference type="GO" id="GO:0000917">
    <property type="term" value="P:division septum assembly"/>
    <property type="evidence" value="ECO:0007669"/>
    <property type="project" value="UniProtKB-KW"/>
</dbReference>
<dbReference type="SMART" id="SM00865">
    <property type="entry name" value="Tubulin_C"/>
    <property type="match status" value="1"/>
</dbReference>
<dbReference type="SMART" id="SM00864">
    <property type="entry name" value="Tubulin"/>
    <property type="match status" value="1"/>
</dbReference>
<organism evidence="14 15">
    <name type="scientific">Candidatus Ornithocaccomicrobium faecavium</name>
    <dbReference type="NCBI Taxonomy" id="2840890"/>
    <lineage>
        <taxon>Bacteria</taxon>
        <taxon>Bacillati</taxon>
        <taxon>Bacillota</taxon>
        <taxon>Clostridia</taxon>
        <taxon>Candidatus Ornithocaccomicrobium</taxon>
    </lineage>
</organism>
<keyword evidence="5 8" id="KW-0342">GTP-binding</keyword>
<evidence type="ECO:0000256" key="1">
    <source>
        <dbReference type="ARBA" id="ARBA00009690"/>
    </source>
</evidence>
<feature type="domain" description="Tubulin/FtsZ 2-layer sandwich" evidence="13">
    <location>
        <begin position="207"/>
        <end position="324"/>
    </location>
</feature>
<comment type="subunit">
    <text evidence="8">Homodimer. Polymerizes to form a dynamic ring structure in a strictly GTP-dependent manner. Interacts directly with several other division proteins.</text>
</comment>
<evidence type="ECO:0000256" key="2">
    <source>
        <dbReference type="ARBA" id="ARBA00022490"/>
    </source>
</evidence>
<comment type="subcellular location">
    <subcellularLocation>
        <location evidence="8">Cytoplasm</location>
    </subcellularLocation>
    <text evidence="8">Assembles at midcell at the inner surface of the cytoplasmic membrane.</text>
</comment>
<evidence type="ECO:0000256" key="9">
    <source>
        <dbReference type="NCBIfam" id="TIGR00065"/>
    </source>
</evidence>
<evidence type="ECO:0000256" key="5">
    <source>
        <dbReference type="ARBA" id="ARBA00023134"/>
    </source>
</evidence>
<comment type="similarity">
    <text evidence="1 8 10">Belongs to the FtsZ family.</text>
</comment>
<evidence type="ECO:0000256" key="11">
    <source>
        <dbReference type="SAM" id="MobiDB-lite"/>
    </source>
</evidence>
<dbReference type="SUPFAM" id="SSF55307">
    <property type="entry name" value="Tubulin C-terminal domain-like"/>
    <property type="match status" value="1"/>
</dbReference>
<protein>
    <recommendedName>
        <fullName evidence="8 9">Cell division protein FtsZ</fullName>
    </recommendedName>
</protein>
<feature type="binding site" evidence="8">
    <location>
        <position position="143"/>
    </location>
    <ligand>
        <name>GTP</name>
        <dbReference type="ChEBI" id="CHEBI:37565"/>
    </ligand>
</feature>
<dbReference type="GO" id="GO:0032153">
    <property type="term" value="C:cell division site"/>
    <property type="evidence" value="ECO:0007669"/>
    <property type="project" value="UniProtKB-UniRule"/>
</dbReference>
<dbReference type="Gene3D" id="3.30.1330.20">
    <property type="entry name" value="Tubulin/FtsZ, C-terminal domain"/>
    <property type="match status" value="1"/>
</dbReference>
<feature type="compositionally biased region" description="Basic and acidic residues" evidence="11">
    <location>
        <begin position="345"/>
        <end position="361"/>
    </location>
</feature>
<dbReference type="PANTHER" id="PTHR30314:SF3">
    <property type="entry name" value="MITOCHONDRIAL DIVISION PROTEIN FSZA"/>
    <property type="match status" value="1"/>
</dbReference>
<dbReference type="InterPro" id="IPR045061">
    <property type="entry name" value="FtsZ/CetZ"/>
</dbReference>
<evidence type="ECO:0000256" key="3">
    <source>
        <dbReference type="ARBA" id="ARBA00022618"/>
    </source>
</evidence>
<feature type="domain" description="Tubulin/FtsZ GTPase" evidence="12">
    <location>
        <begin position="13"/>
        <end position="205"/>
    </location>
</feature>
<dbReference type="PRINTS" id="PR00423">
    <property type="entry name" value="CELLDVISFTSZ"/>
</dbReference>
<dbReference type="GO" id="GO:0003924">
    <property type="term" value="F:GTPase activity"/>
    <property type="evidence" value="ECO:0007669"/>
    <property type="project" value="UniProtKB-UniRule"/>
</dbReference>
<feature type="binding site" evidence="8">
    <location>
        <position position="187"/>
    </location>
    <ligand>
        <name>GTP</name>
        <dbReference type="ChEBI" id="CHEBI:37565"/>
    </ligand>
</feature>
<feature type="compositionally biased region" description="Basic and acidic residues" evidence="11">
    <location>
        <begin position="408"/>
        <end position="437"/>
    </location>
</feature>
<dbReference type="InterPro" id="IPR036525">
    <property type="entry name" value="Tubulin/FtsZ_GTPase_sf"/>
</dbReference>
<dbReference type="InterPro" id="IPR020805">
    <property type="entry name" value="Cell_div_FtsZ_CS"/>
</dbReference>
<evidence type="ECO:0000259" key="12">
    <source>
        <dbReference type="SMART" id="SM00864"/>
    </source>
</evidence>
<keyword evidence="6 8" id="KW-0717">Septation</keyword>
<dbReference type="HAMAP" id="MF_00909">
    <property type="entry name" value="FtsZ"/>
    <property type="match status" value="1"/>
</dbReference>
<accession>A0A9D1PAN1</accession>
<dbReference type="PANTHER" id="PTHR30314">
    <property type="entry name" value="CELL DIVISION PROTEIN FTSZ-RELATED"/>
    <property type="match status" value="1"/>
</dbReference>
<dbReference type="GO" id="GO:0043093">
    <property type="term" value="P:FtsZ-dependent cytokinesis"/>
    <property type="evidence" value="ECO:0007669"/>
    <property type="project" value="UniProtKB-UniRule"/>
</dbReference>
<keyword evidence="4 8" id="KW-0547">Nucleotide-binding</keyword>
<dbReference type="Pfam" id="PF12327">
    <property type="entry name" value="FtsZ_C"/>
    <property type="match status" value="1"/>
</dbReference>
<keyword evidence="2 8" id="KW-0963">Cytoplasm</keyword>
<dbReference type="InterPro" id="IPR037103">
    <property type="entry name" value="Tubulin/FtsZ-like_C"/>
</dbReference>
<feature type="region of interest" description="Disordered" evidence="11">
    <location>
        <begin position="317"/>
        <end position="456"/>
    </location>
</feature>
<dbReference type="CDD" id="cd02201">
    <property type="entry name" value="FtsZ_type1"/>
    <property type="match status" value="1"/>
</dbReference>
<evidence type="ECO:0000256" key="4">
    <source>
        <dbReference type="ARBA" id="ARBA00022741"/>
    </source>
</evidence>
<dbReference type="GO" id="GO:0005525">
    <property type="term" value="F:GTP binding"/>
    <property type="evidence" value="ECO:0007669"/>
    <property type="project" value="UniProtKB-UniRule"/>
</dbReference>
<dbReference type="Gene3D" id="3.40.50.1440">
    <property type="entry name" value="Tubulin/FtsZ, GTPase domain"/>
    <property type="match status" value="1"/>
</dbReference>
<comment type="caution">
    <text evidence="14">The sequence shown here is derived from an EMBL/GenBank/DDBJ whole genome shotgun (WGS) entry which is preliminary data.</text>
</comment>
<dbReference type="InterPro" id="IPR018316">
    <property type="entry name" value="Tubulin/FtsZ_2-layer-sand-dom"/>
</dbReference>
<evidence type="ECO:0000256" key="7">
    <source>
        <dbReference type="ARBA" id="ARBA00023306"/>
    </source>
</evidence>
<dbReference type="Proteomes" id="UP000886884">
    <property type="component" value="Unassembled WGS sequence"/>
</dbReference>
<evidence type="ECO:0000256" key="8">
    <source>
        <dbReference type="HAMAP-Rule" id="MF_00909"/>
    </source>
</evidence>
<reference evidence="14" key="1">
    <citation type="submission" date="2020-10" db="EMBL/GenBank/DDBJ databases">
        <authorList>
            <person name="Gilroy R."/>
        </authorList>
    </citation>
    <scope>NUCLEOTIDE SEQUENCE</scope>
    <source>
        <strain evidence="14">CHK183-6373</strain>
    </source>
</reference>
<evidence type="ECO:0000313" key="15">
    <source>
        <dbReference type="Proteomes" id="UP000886884"/>
    </source>
</evidence>
<dbReference type="PROSITE" id="PS01134">
    <property type="entry name" value="FTSZ_1"/>
    <property type="match status" value="1"/>
</dbReference>
<dbReference type="Pfam" id="PF00091">
    <property type="entry name" value="Tubulin"/>
    <property type="match status" value="1"/>
</dbReference>
<name>A0A9D1PAN1_9FIRM</name>
<dbReference type="GO" id="GO:0005737">
    <property type="term" value="C:cytoplasm"/>
    <property type="evidence" value="ECO:0007669"/>
    <property type="project" value="UniProtKB-SubCell"/>
</dbReference>
<dbReference type="InterPro" id="IPR000158">
    <property type="entry name" value="Cell_div_FtsZ"/>
</dbReference>
<comment type="function">
    <text evidence="8 10">Essential cell division protein that forms a contractile ring structure (Z ring) at the future cell division site. The regulation of the ring assembly controls the timing and the location of cell division. One of the functions of the FtsZ ring is to recruit other cell division proteins to the septum to produce a new cell wall between the dividing cells. Binds GTP and shows GTPase activity.</text>
</comment>
<dbReference type="InterPro" id="IPR008280">
    <property type="entry name" value="Tub_FtsZ_C"/>
</dbReference>
<dbReference type="NCBIfam" id="TIGR00065">
    <property type="entry name" value="ftsZ"/>
    <property type="match status" value="1"/>
</dbReference>
<sequence>MLEFEVEMSNFASIKVVGVGGAGTNAVNRMMEAGLKGVDFIAINTDKQALQLSKAPTKIQIGEKLTKGLGAGANPEIGRHAAEESHEEIAQALKGSDLVFVTCGMGGGTGTGAAPVIAEIARDMGILTIGVVSKPFLFEGKKRMQNAENGIEQLKINVDTLVVVPNDRLLQVVTKATTMTEAFRIADDTLRQGIQGISDLIALPALINLDFADVRAVMQSRGLAHMGIGVGKGENRMLDAANQAISSPMLETSIDGARAVLINITGGSDMSIMEINEAAQRITDSADPEANIIFGAGTDETLEDEVRITVIATGFEKEPFPTAEAPQPVAAEPAPEPPKAQQPAQEERPRETTRDTRDRYYDAQPQSGVQVPPIFNRRPASRDGYGYRDEQPSYRDGGYSREPQPGRFHYDDRDNYQPPRRNERVYQDDGYGEDRAQPRRGFTPDVPSFLKRRDDE</sequence>
<dbReference type="EMBL" id="DVOT01000213">
    <property type="protein sequence ID" value="HIV28624.1"/>
    <property type="molecule type" value="Genomic_DNA"/>
</dbReference>
<evidence type="ECO:0000256" key="6">
    <source>
        <dbReference type="ARBA" id="ARBA00023210"/>
    </source>
</evidence>